<protein>
    <submittedName>
        <fullName evidence="1">Uncharacterized protein</fullName>
    </submittedName>
</protein>
<proteinExistence type="predicted"/>
<accession>A0A2X0V7R6</accession>
<dbReference type="RefSeq" id="WP_113744482.1">
    <property type="nucleotide sequence ID" value="NZ_UAPV01000001.1"/>
</dbReference>
<evidence type="ECO:0000313" key="2">
    <source>
        <dbReference type="Proteomes" id="UP000250086"/>
    </source>
</evidence>
<dbReference type="Proteomes" id="UP000250086">
    <property type="component" value="Unassembled WGS sequence"/>
</dbReference>
<evidence type="ECO:0000313" key="1">
    <source>
        <dbReference type="EMBL" id="SPT70409.1"/>
    </source>
</evidence>
<dbReference type="AlphaFoldDB" id="A0A2X0V7R6"/>
<dbReference type="EMBL" id="UAPV01000001">
    <property type="protein sequence ID" value="SPT70409.1"/>
    <property type="molecule type" value="Genomic_DNA"/>
</dbReference>
<gene>
    <name evidence="1" type="ORF">NCTC13093_01824</name>
</gene>
<reference evidence="1 2" key="1">
    <citation type="submission" date="2018-06" db="EMBL/GenBank/DDBJ databases">
        <authorList>
            <consortium name="Pathogen Informatics"/>
            <person name="Doyle S."/>
        </authorList>
    </citation>
    <scope>NUCLEOTIDE SEQUENCE [LARGE SCALE GENOMIC DNA]</scope>
    <source>
        <strain evidence="1 2">NCTC13093</strain>
    </source>
</reference>
<organism evidence="1 2">
    <name type="scientific">Anaerobiospirillum thomasii</name>
    <dbReference type="NCBI Taxonomy" id="179995"/>
    <lineage>
        <taxon>Bacteria</taxon>
        <taxon>Pseudomonadati</taxon>
        <taxon>Pseudomonadota</taxon>
        <taxon>Gammaproteobacteria</taxon>
        <taxon>Aeromonadales</taxon>
        <taxon>Succinivibrionaceae</taxon>
        <taxon>Anaerobiospirillum</taxon>
    </lineage>
</organism>
<keyword evidence="2" id="KW-1185">Reference proteome</keyword>
<sequence length="114" mass="13203">MIKATYEDDCEKLRSINQDLTFDYADKFFADAHLKSGHINKKTLCIICADGLYTNLTLLLSDQCIHTIKIAVFEGTERYKFKDRKEFTGSLLKQMTEAFEYIDFLNKTESTILV</sequence>
<name>A0A2X0V7R6_9GAMM</name>